<evidence type="ECO:0000256" key="4">
    <source>
        <dbReference type="ARBA" id="ARBA00022989"/>
    </source>
</evidence>
<feature type="compositionally biased region" description="Basic and acidic residues" evidence="6">
    <location>
        <begin position="268"/>
        <end position="278"/>
    </location>
</feature>
<sequence>MSIFPYIYYMIQSFNIASDDKQIAIYAGMVTSAFAFAEFSTGVIWGKASDMVGRKPILLVGLAGTGISMLVFGFATNLFTALVARALGGLLNGNIGVIQTTVAEVVKSKRHQPRAYSILPFIWCLGSIIGAGLGGCLADPVKNYPSIFRPGSIWEKFPYLLPNVVCTFIVFFGLLIGILFLEETHDQKKQRKDPGIEAGRWIVGKVRAWVDVRKAEFEYSKVAEGSADLDDECAAFMHEDLLAPGLYSADAPPRLTGTPSYGAGTPEPHSHLMDEMSSEKPSGSTVKAFNAQVLLSIAAYGILAFHTIAFEQLMPVLLSMDASEDPVELPFKFTGGYGLPSSTIGFILSCQGIYQMAAQLLLFPYVVGKLGNLWTFRLTALSYPLLYFTVPYLALLPHTVRMPALALVLVWKVTFQALAYPANQLFLTNAVPSTMVLGAVNGVAASAASLARAFGPTLSGYIESVGLDMGYMGLPWWMGAAVAMLGGVECLFMRERRLAVEVSLPRSSTDTNASDTTLVDEQFQQQTVLPKSS</sequence>
<dbReference type="Proteomes" id="UP000327013">
    <property type="component" value="Unassembled WGS sequence"/>
</dbReference>
<reference evidence="9 10" key="1">
    <citation type="submission" date="2019-06" db="EMBL/GenBank/DDBJ databases">
        <title>A chromosomal-level reference genome of Carpinus fangiana (Coryloideae, Betulaceae).</title>
        <authorList>
            <person name="Yang X."/>
            <person name="Wang Z."/>
            <person name="Zhang L."/>
            <person name="Hao G."/>
            <person name="Liu J."/>
            <person name="Yang Y."/>
        </authorList>
    </citation>
    <scope>NUCLEOTIDE SEQUENCE [LARGE SCALE GENOMIC DNA]</scope>
    <source>
        <strain evidence="9">Cfa_2016G</strain>
        <tissue evidence="9">Leaf</tissue>
    </source>
</reference>
<dbReference type="EMBL" id="VIBQ01000014">
    <property type="protein sequence ID" value="KAB8349612.1"/>
    <property type="molecule type" value="Genomic_DNA"/>
</dbReference>
<dbReference type="Gene3D" id="1.20.1250.20">
    <property type="entry name" value="MFS general substrate transporter like domains"/>
    <property type="match status" value="1"/>
</dbReference>
<feature type="region of interest" description="Disordered" evidence="6">
    <location>
        <begin position="257"/>
        <end position="279"/>
    </location>
</feature>
<protein>
    <recommendedName>
        <fullName evidence="8">Major facilitator superfamily (MFS) profile domain-containing protein</fullName>
    </recommendedName>
</protein>
<dbReference type="PANTHER" id="PTHR23504:SF15">
    <property type="entry name" value="MAJOR FACILITATOR SUPERFAMILY (MFS) PROFILE DOMAIN-CONTAINING PROTEIN"/>
    <property type="match status" value="1"/>
</dbReference>
<feature type="transmembrane region" description="Helical" evidence="7">
    <location>
        <begin position="288"/>
        <end position="310"/>
    </location>
</feature>
<dbReference type="OrthoDB" id="10262656at2759"/>
<feature type="transmembrane region" description="Helical" evidence="7">
    <location>
        <begin position="57"/>
        <end position="76"/>
    </location>
</feature>
<evidence type="ECO:0000313" key="10">
    <source>
        <dbReference type="Proteomes" id="UP000327013"/>
    </source>
</evidence>
<feature type="domain" description="Major facilitator superfamily (MFS) profile" evidence="8">
    <location>
        <begin position="1"/>
        <end position="498"/>
    </location>
</feature>
<evidence type="ECO:0000256" key="5">
    <source>
        <dbReference type="ARBA" id="ARBA00023136"/>
    </source>
</evidence>
<dbReference type="InterPro" id="IPR020846">
    <property type="entry name" value="MFS_dom"/>
</dbReference>
<evidence type="ECO:0000256" key="6">
    <source>
        <dbReference type="SAM" id="MobiDB-lite"/>
    </source>
</evidence>
<evidence type="ECO:0000259" key="8">
    <source>
        <dbReference type="PROSITE" id="PS50850"/>
    </source>
</evidence>
<keyword evidence="2" id="KW-0813">Transport</keyword>
<organism evidence="9 10">
    <name type="scientific">Carpinus fangiana</name>
    <dbReference type="NCBI Taxonomy" id="176857"/>
    <lineage>
        <taxon>Eukaryota</taxon>
        <taxon>Viridiplantae</taxon>
        <taxon>Streptophyta</taxon>
        <taxon>Embryophyta</taxon>
        <taxon>Tracheophyta</taxon>
        <taxon>Spermatophyta</taxon>
        <taxon>Magnoliopsida</taxon>
        <taxon>eudicotyledons</taxon>
        <taxon>Gunneridae</taxon>
        <taxon>Pentapetalae</taxon>
        <taxon>rosids</taxon>
        <taxon>fabids</taxon>
        <taxon>Fagales</taxon>
        <taxon>Betulaceae</taxon>
        <taxon>Carpinus</taxon>
    </lineage>
</organism>
<dbReference type="InterPro" id="IPR036259">
    <property type="entry name" value="MFS_trans_sf"/>
</dbReference>
<comment type="subcellular location">
    <subcellularLocation>
        <location evidence="1">Membrane</location>
        <topology evidence="1">Multi-pass membrane protein</topology>
    </subcellularLocation>
</comment>
<dbReference type="Pfam" id="PF07690">
    <property type="entry name" value="MFS_1"/>
    <property type="match status" value="1"/>
</dbReference>
<dbReference type="GO" id="GO:0016020">
    <property type="term" value="C:membrane"/>
    <property type="evidence" value="ECO:0007669"/>
    <property type="project" value="UniProtKB-SubCell"/>
</dbReference>
<dbReference type="PANTHER" id="PTHR23504">
    <property type="entry name" value="MAJOR FACILITATOR SUPERFAMILY DOMAIN-CONTAINING PROTEIN 10"/>
    <property type="match status" value="1"/>
</dbReference>
<evidence type="ECO:0000256" key="1">
    <source>
        <dbReference type="ARBA" id="ARBA00004141"/>
    </source>
</evidence>
<feature type="transmembrane region" description="Helical" evidence="7">
    <location>
        <begin position="82"/>
        <end position="106"/>
    </location>
</feature>
<keyword evidence="4 7" id="KW-1133">Transmembrane helix</keyword>
<gene>
    <name evidence="9" type="ORF">FH972_023635</name>
</gene>
<proteinExistence type="predicted"/>
<feature type="transmembrane region" description="Helical" evidence="7">
    <location>
        <begin position="374"/>
        <end position="394"/>
    </location>
</feature>
<feature type="transmembrane region" description="Helical" evidence="7">
    <location>
        <begin position="434"/>
        <end position="454"/>
    </location>
</feature>
<name>A0A5N6KW48_9ROSI</name>
<feature type="transmembrane region" description="Helical" evidence="7">
    <location>
        <begin position="118"/>
        <end position="140"/>
    </location>
</feature>
<dbReference type="PROSITE" id="PS50850">
    <property type="entry name" value="MFS"/>
    <property type="match status" value="1"/>
</dbReference>
<evidence type="ECO:0000313" key="9">
    <source>
        <dbReference type="EMBL" id="KAB8349612.1"/>
    </source>
</evidence>
<feature type="transmembrane region" description="Helical" evidence="7">
    <location>
        <begin position="23"/>
        <end position="45"/>
    </location>
</feature>
<feature type="transmembrane region" description="Helical" evidence="7">
    <location>
        <begin position="474"/>
        <end position="492"/>
    </location>
</feature>
<comment type="caution">
    <text evidence="9">The sequence shown here is derived from an EMBL/GenBank/DDBJ whole genome shotgun (WGS) entry which is preliminary data.</text>
</comment>
<dbReference type="SUPFAM" id="SSF103473">
    <property type="entry name" value="MFS general substrate transporter"/>
    <property type="match status" value="1"/>
</dbReference>
<keyword evidence="10" id="KW-1185">Reference proteome</keyword>
<dbReference type="InterPro" id="IPR011701">
    <property type="entry name" value="MFS"/>
</dbReference>
<feature type="transmembrane region" description="Helical" evidence="7">
    <location>
        <begin position="344"/>
        <end position="367"/>
    </location>
</feature>
<feature type="transmembrane region" description="Helical" evidence="7">
    <location>
        <begin position="160"/>
        <end position="181"/>
    </location>
</feature>
<dbReference type="GO" id="GO:0022857">
    <property type="term" value="F:transmembrane transporter activity"/>
    <property type="evidence" value="ECO:0007669"/>
    <property type="project" value="InterPro"/>
</dbReference>
<dbReference type="AlphaFoldDB" id="A0A5N6KW48"/>
<keyword evidence="5 7" id="KW-0472">Membrane</keyword>
<feature type="transmembrane region" description="Helical" evidence="7">
    <location>
        <begin position="400"/>
        <end position="422"/>
    </location>
</feature>
<keyword evidence="3 7" id="KW-0812">Transmembrane</keyword>
<evidence type="ECO:0000256" key="7">
    <source>
        <dbReference type="SAM" id="Phobius"/>
    </source>
</evidence>
<evidence type="ECO:0000256" key="3">
    <source>
        <dbReference type="ARBA" id="ARBA00022692"/>
    </source>
</evidence>
<accession>A0A5N6KW48</accession>
<evidence type="ECO:0000256" key="2">
    <source>
        <dbReference type="ARBA" id="ARBA00022448"/>
    </source>
</evidence>